<accession>A0ABU8TXV2</accession>
<evidence type="ECO:0008006" key="4">
    <source>
        <dbReference type="Google" id="ProtNLM"/>
    </source>
</evidence>
<organism evidence="2 3">
    <name type="scientific">Streptomyces caledonius</name>
    <dbReference type="NCBI Taxonomy" id="3134107"/>
    <lineage>
        <taxon>Bacteria</taxon>
        <taxon>Bacillati</taxon>
        <taxon>Actinomycetota</taxon>
        <taxon>Actinomycetes</taxon>
        <taxon>Kitasatosporales</taxon>
        <taxon>Streptomycetaceae</taxon>
        <taxon>Streptomyces</taxon>
    </lineage>
</organism>
<keyword evidence="3" id="KW-1185">Reference proteome</keyword>
<feature type="compositionally biased region" description="Low complexity" evidence="1">
    <location>
        <begin position="107"/>
        <end position="123"/>
    </location>
</feature>
<dbReference type="Proteomes" id="UP001382904">
    <property type="component" value="Unassembled WGS sequence"/>
</dbReference>
<protein>
    <recommendedName>
        <fullName evidence="4">DNA-binding protein</fullName>
    </recommendedName>
</protein>
<evidence type="ECO:0000313" key="3">
    <source>
        <dbReference type="Proteomes" id="UP001382904"/>
    </source>
</evidence>
<comment type="caution">
    <text evidence="2">The sequence shown here is derived from an EMBL/GenBank/DDBJ whole genome shotgun (WGS) entry which is preliminary data.</text>
</comment>
<sequence length="131" mass="14013">MSAEYGLGADAAALYLALLAMPDPTDRNTARWTGWKPARLKAARAELAATDLVVEAGRSRAGRTLFLPGGWSDMSSPTLPVEQWKLPMYGLTAGERPLLGSWHRSNRPPSSTAGPGSGSARATYRASRNSR</sequence>
<gene>
    <name evidence="2" type="ORF">WKI68_01365</name>
</gene>
<evidence type="ECO:0000313" key="2">
    <source>
        <dbReference type="EMBL" id="MEJ8640444.1"/>
    </source>
</evidence>
<proteinExistence type="predicted"/>
<evidence type="ECO:0000256" key="1">
    <source>
        <dbReference type="SAM" id="MobiDB-lite"/>
    </source>
</evidence>
<reference evidence="2 3" key="1">
    <citation type="submission" date="2024-03" db="EMBL/GenBank/DDBJ databases">
        <title>Novel Streptomyces species of biotechnological and ecological value are a feature of Machair soil.</title>
        <authorList>
            <person name="Prole J.R."/>
            <person name="Goodfellow M."/>
            <person name="Allenby N."/>
            <person name="Ward A.C."/>
        </authorList>
    </citation>
    <scope>NUCLEOTIDE SEQUENCE [LARGE SCALE GENOMIC DNA]</scope>
    <source>
        <strain evidence="2 3">MS1.HAVA.3</strain>
    </source>
</reference>
<feature type="region of interest" description="Disordered" evidence="1">
    <location>
        <begin position="99"/>
        <end position="131"/>
    </location>
</feature>
<name>A0ABU8TXV2_9ACTN</name>
<dbReference type="EMBL" id="JBBKAM010000002">
    <property type="protein sequence ID" value="MEJ8640444.1"/>
    <property type="molecule type" value="Genomic_DNA"/>
</dbReference>